<organism evidence="2 3">
    <name type="scientific">Flagellimonas spongiicola</name>
    <dbReference type="NCBI Taxonomy" id="2942208"/>
    <lineage>
        <taxon>Bacteria</taxon>
        <taxon>Pseudomonadati</taxon>
        <taxon>Bacteroidota</taxon>
        <taxon>Flavobacteriia</taxon>
        <taxon>Flavobacteriales</taxon>
        <taxon>Flavobacteriaceae</taxon>
        <taxon>Flagellimonas</taxon>
    </lineage>
</organism>
<feature type="domain" description="Polymerase nucleotidyl transferase" evidence="1">
    <location>
        <begin position="26"/>
        <end position="56"/>
    </location>
</feature>
<keyword evidence="3" id="KW-1185">Reference proteome</keyword>
<gene>
    <name evidence="2" type="ORF">M3P19_04745</name>
</gene>
<comment type="caution">
    <text evidence="2">The sequence shown here is derived from an EMBL/GenBank/DDBJ whole genome shotgun (WGS) entry which is preliminary data.</text>
</comment>
<dbReference type="CDD" id="cd05403">
    <property type="entry name" value="NT_KNTase_like"/>
    <property type="match status" value="1"/>
</dbReference>
<sequence>MKIREHHQRAIERLRVEYENDPRFLALIIGGSVAKGCAREDSDVDFMIVATAEAYQDCKAKEDLFINRTDLCDYPSGFVDGKIINLDYLEAVALKGNEPSRAAFDGAFLAFSHRDDLDQLMQKIRSYPEIGLQERMRAFYAMAFIQNWLMGEANRHDNRYTKTRAANQLALFAGRLILAHNKVLYPYHKWFLHYLEKCPNKPEGFLTQMDTLLQTPNAENANTFFQNLRNYHDWGVTDHQAYMWFMEKVEWSWMDGTTPLEDV</sequence>
<accession>A0ABT0PPJ1</accession>
<protein>
    <submittedName>
        <fullName evidence="2">Nucleotidyltransferase domain-containing protein</fullName>
    </submittedName>
</protein>
<dbReference type="Gene3D" id="3.30.460.10">
    <property type="entry name" value="Beta Polymerase, domain 2"/>
    <property type="match status" value="1"/>
</dbReference>
<dbReference type="EMBL" id="JAMFMA010000001">
    <property type="protein sequence ID" value="MCL6273304.1"/>
    <property type="molecule type" value="Genomic_DNA"/>
</dbReference>
<reference evidence="2 3" key="1">
    <citation type="submission" date="2022-05" db="EMBL/GenBank/DDBJ databases">
        <authorList>
            <person name="Park J.-S."/>
        </authorList>
    </citation>
    <scope>NUCLEOTIDE SEQUENCE [LARGE SCALE GENOMIC DNA]</scope>
    <source>
        <strain evidence="2 3">2012CJ35-5</strain>
    </source>
</reference>
<name>A0ABT0PPJ1_9FLAO</name>
<dbReference type="SUPFAM" id="SSF81301">
    <property type="entry name" value="Nucleotidyltransferase"/>
    <property type="match status" value="1"/>
</dbReference>
<dbReference type="Pfam" id="PF01909">
    <property type="entry name" value="NTP_transf_2"/>
    <property type="match status" value="1"/>
</dbReference>
<dbReference type="InterPro" id="IPR002934">
    <property type="entry name" value="Polymerase_NTP_transf_dom"/>
</dbReference>
<evidence type="ECO:0000313" key="3">
    <source>
        <dbReference type="Proteomes" id="UP001203607"/>
    </source>
</evidence>
<evidence type="ECO:0000259" key="1">
    <source>
        <dbReference type="Pfam" id="PF01909"/>
    </source>
</evidence>
<proteinExistence type="predicted"/>
<evidence type="ECO:0000313" key="2">
    <source>
        <dbReference type="EMBL" id="MCL6273304.1"/>
    </source>
</evidence>
<dbReference type="InterPro" id="IPR043519">
    <property type="entry name" value="NT_sf"/>
</dbReference>
<dbReference type="RefSeq" id="WP_249656481.1">
    <property type="nucleotide sequence ID" value="NZ_JAMFMA010000001.1"/>
</dbReference>
<dbReference type="Proteomes" id="UP001203607">
    <property type="component" value="Unassembled WGS sequence"/>
</dbReference>